<sequence length="126" mass="14991">MIMKKAKFNSIIFYYFLIALFAILLIYNTYMFFISHDYFIIIPIIIQIFLLILTVIKYVNIKLILKIWTIIFFIIAPTMQLIGKLLKDASYDYQYINVNIYIIPSLMLIAGCLIYYFIVTTIDKKN</sequence>
<keyword evidence="1" id="KW-1133">Transmembrane helix</keyword>
<feature type="transmembrane region" description="Helical" evidence="1">
    <location>
        <begin position="12"/>
        <end position="32"/>
    </location>
</feature>
<accession>A0ABX9X8C0</accession>
<dbReference type="EMBL" id="RJTW01000007">
    <property type="protein sequence ID" value="ROH90610.1"/>
    <property type="molecule type" value="Genomic_DNA"/>
</dbReference>
<evidence type="ECO:0000313" key="3">
    <source>
        <dbReference type="Proteomes" id="UP000281899"/>
    </source>
</evidence>
<keyword evidence="1" id="KW-0472">Membrane</keyword>
<proteinExistence type="predicted"/>
<name>A0ABX9X8C0_9FLAO</name>
<dbReference type="Proteomes" id="UP000281899">
    <property type="component" value="Unassembled WGS sequence"/>
</dbReference>
<evidence type="ECO:0000256" key="1">
    <source>
        <dbReference type="SAM" id="Phobius"/>
    </source>
</evidence>
<comment type="caution">
    <text evidence="2">The sequence shown here is derived from an EMBL/GenBank/DDBJ whole genome shotgun (WGS) entry which is preliminary data.</text>
</comment>
<gene>
    <name evidence="2" type="ORF">EGI15_18300</name>
</gene>
<protein>
    <submittedName>
        <fullName evidence="2">Uncharacterized protein</fullName>
    </submittedName>
</protein>
<feature type="transmembrane region" description="Helical" evidence="1">
    <location>
        <begin position="63"/>
        <end position="83"/>
    </location>
</feature>
<evidence type="ECO:0000313" key="2">
    <source>
        <dbReference type="EMBL" id="ROH90610.1"/>
    </source>
</evidence>
<organism evidence="2 3">
    <name type="scientific">Chryseobacterium cucumeris</name>
    <dbReference type="NCBI Taxonomy" id="1813611"/>
    <lineage>
        <taxon>Bacteria</taxon>
        <taxon>Pseudomonadati</taxon>
        <taxon>Bacteroidota</taxon>
        <taxon>Flavobacteriia</taxon>
        <taxon>Flavobacteriales</taxon>
        <taxon>Weeksellaceae</taxon>
        <taxon>Chryseobacterium group</taxon>
        <taxon>Chryseobacterium</taxon>
    </lineage>
</organism>
<feature type="transmembrane region" description="Helical" evidence="1">
    <location>
        <begin position="95"/>
        <end position="118"/>
    </location>
</feature>
<keyword evidence="1" id="KW-0812">Transmembrane</keyword>
<reference evidence="2 3" key="1">
    <citation type="submission" date="2018-11" db="EMBL/GenBank/DDBJ databases">
        <title>Proposal to divide the Flavobacteriaceae and reorganize its genera based on Amino Acid Identity values calculated from whole genome sequences.</title>
        <authorList>
            <person name="Nicholson A.C."/>
            <person name="Gulvik C.A."/>
            <person name="Whitney A.M."/>
            <person name="Humrighouse B.W."/>
            <person name="Bell M."/>
            <person name="Holmes B."/>
            <person name="Steigerwalt A."/>
            <person name="Villarma A."/>
            <person name="Sheth M."/>
            <person name="Batra D."/>
            <person name="Pryor J."/>
            <person name="Bernardet J.-F."/>
            <person name="Hugo C."/>
            <person name="Kampfer P."/>
            <person name="Newman J."/>
            <person name="Mcquiston J.R."/>
        </authorList>
    </citation>
    <scope>NUCLEOTIDE SEQUENCE [LARGE SCALE GENOMIC DNA]</scope>
    <source>
        <strain evidence="2 3">G0235</strain>
    </source>
</reference>
<feature type="transmembrane region" description="Helical" evidence="1">
    <location>
        <begin position="38"/>
        <end position="56"/>
    </location>
</feature>
<keyword evidence="3" id="KW-1185">Reference proteome</keyword>